<organism evidence="4 5">
    <name type="scientific">Pseudovibrio exalbescens</name>
    <dbReference type="NCBI Taxonomy" id="197461"/>
    <lineage>
        <taxon>Bacteria</taxon>
        <taxon>Pseudomonadati</taxon>
        <taxon>Pseudomonadota</taxon>
        <taxon>Alphaproteobacteria</taxon>
        <taxon>Hyphomicrobiales</taxon>
        <taxon>Stappiaceae</taxon>
        <taxon>Pseudovibrio</taxon>
    </lineage>
</organism>
<keyword evidence="2" id="KW-0732">Signal</keyword>
<proteinExistence type="predicted"/>
<comment type="caution">
    <text evidence="4">The sequence shown here is derived from an EMBL/GenBank/DDBJ whole genome shotgun (WGS) entry which is preliminary data.</text>
</comment>
<dbReference type="PANTHER" id="PTHR36505">
    <property type="entry name" value="BLR1072 PROTEIN"/>
    <property type="match status" value="1"/>
</dbReference>
<dbReference type="STRING" id="197461.A3843_05095"/>
<dbReference type="AlphaFoldDB" id="A0A1U7JKG2"/>
<evidence type="ECO:0000313" key="4">
    <source>
        <dbReference type="EMBL" id="OKL45131.1"/>
    </source>
</evidence>
<dbReference type="Proteomes" id="UP000185783">
    <property type="component" value="Unassembled WGS sequence"/>
</dbReference>
<gene>
    <name evidence="4" type="ORF">A3843_05095</name>
</gene>
<keyword evidence="5" id="KW-1185">Reference proteome</keyword>
<feature type="domain" description="PRC-barrel" evidence="3">
    <location>
        <begin position="212"/>
        <end position="286"/>
    </location>
</feature>
<feature type="chain" id="PRO_5010525690" description="PRC-barrel domain-containing protein" evidence="2">
    <location>
        <begin position="22"/>
        <end position="310"/>
    </location>
</feature>
<dbReference type="InterPro" id="IPR011033">
    <property type="entry name" value="PRC_barrel-like_sf"/>
</dbReference>
<dbReference type="RefSeq" id="WP_028481578.1">
    <property type="nucleotide sequence ID" value="NZ_LVVZ01000007.1"/>
</dbReference>
<evidence type="ECO:0000256" key="1">
    <source>
        <dbReference type="SAM" id="MobiDB-lite"/>
    </source>
</evidence>
<feature type="region of interest" description="Disordered" evidence="1">
    <location>
        <begin position="290"/>
        <end position="310"/>
    </location>
</feature>
<reference evidence="4 5" key="1">
    <citation type="submission" date="2016-03" db="EMBL/GenBank/DDBJ databases">
        <title>Genome sequence of Nesiotobacter sp. nov., a moderately halophilic alphaproteobacterium isolated from the Yellow Sea, China.</title>
        <authorList>
            <person name="Zhang G."/>
            <person name="Zhang R."/>
        </authorList>
    </citation>
    <scope>NUCLEOTIDE SEQUENCE [LARGE SCALE GENOMIC DNA]</scope>
    <source>
        <strain evidence="4 5">WB1-6</strain>
    </source>
</reference>
<dbReference type="SUPFAM" id="SSF50346">
    <property type="entry name" value="PRC-barrel domain"/>
    <property type="match status" value="2"/>
</dbReference>
<evidence type="ECO:0000256" key="2">
    <source>
        <dbReference type="SAM" id="SignalP"/>
    </source>
</evidence>
<sequence length="310" mass="33356">MIRTILTSTALVALVASPVMAADTPKPAAKTEAPMEQSVGNTNHSEVYLLEVMSLKNEQKMGFLASNLMGENVFTAGANGDESIGEVSDLILDQNGEATMSIIGVGGFLGIAEKDVAVDFDRLQMKSTDKNQFRITTDLTRSELENAEAFQRPDYLPRWMSEAYIADKFTAAKQSTSESFEQVGDTIADMGSETMKSDWLTDKTLVASDSLTADRVLGAPVFGRTFETMGEVGDVEVSTDGKVDAVVVNVGGFLGLGEKPVALPFKDLSLYEDESGALVVMVPHSQKELENAPTYEPAKYKADPSSVLVK</sequence>
<dbReference type="InterPro" id="IPR027275">
    <property type="entry name" value="PRC-brl_dom"/>
</dbReference>
<evidence type="ECO:0000259" key="3">
    <source>
        <dbReference type="Pfam" id="PF05239"/>
    </source>
</evidence>
<dbReference type="Pfam" id="PF05239">
    <property type="entry name" value="PRC"/>
    <property type="match status" value="2"/>
</dbReference>
<name>A0A1U7JKG2_9HYPH</name>
<evidence type="ECO:0000313" key="5">
    <source>
        <dbReference type="Proteomes" id="UP000185783"/>
    </source>
</evidence>
<protein>
    <recommendedName>
        <fullName evidence="3">PRC-barrel domain-containing protein</fullName>
    </recommendedName>
</protein>
<feature type="signal peptide" evidence="2">
    <location>
        <begin position="1"/>
        <end position="21"/>
    </location>
</feature>
<feature type="domain" description="PRC-barrel" evidence="3">
    <location>
        <begin position="63"/>
        <end position="137"/>
    </location>
</feature>
<dbReference type="PANTHER" id="PTHR36505:SF1">
    <property type="entry name" value="BLR1072 PROTEIN"/>
    <property type="match status" value="1"/>
</dbReference>
<accession>A0A1U7JKG2</accession>
<dbReference type="EMBL" id="LVVZ01000007">
    <property type="protein sequence ID" value="OKL45131.1"/>
    <property type="molecule type" value="Genomic_DNA"/>
</dbReference>
<dbReference type="Gene3D" id="2.30.30.240">
    <property type="entry name" value="PRC-barrel domain"/>
    <property type="match status" value="2"/>
</dbReference>